<name>A0A0L8HPR7_OCTBM</name>
<reference evidence="1" key="1">
    <citation type="submission" date="2015-07" db="EMBL/GenBank/DDBJ databases">
        <title>MeaNS - Measles Nucleotide Surveillance Program.</title>
        <authorList>
            <person name="Tran T."/>
            <person name="Druce J."/>
        </authorList>
    </citation>
    <scope>NUCLEOTIDE SEQUENCE</scope>
    <source>
        <strain evidence="1">UCB-OBI-ISO-001</strain>
        <tissue evidence="1">Gonad</tissue>
    </source>
</reference>
<sequence length="71" mass="8187">MVIIMIVTIIFSAENFQNQLKKKQNEIKRETISSVSILDGCTKKDHQKVSIRKPTVFFSTVVKIYGLRKCL</sequence>
<accession>A0A0L8HPR7</accession>
<protein>
    <submittedName>
        <fullName evidence="1">Uncharacterized protein</fullName>
    </submittedName>
</protein>
<gene>
    <name evidence="1" type="ORF">OCBIM_22009742mg</name>
</gene>
<dbReference type="AlphaFoldDB" id="A0A0L8HPR7"/>
<proteinExistence type="predicted"/>
<evidence type="ECO:0000313" key="1">
    <source>
        <dbReference type="EMBL" id="KOF91149.1"/>
    </source>
</evidence>
<organism evidence="1">
    <name type="scientific">Octopus bimaculoides</name>
    <name type="common">California two-spotted octopus</name>
    <dbReference type="NCBI Taxonomy" id="37653"/>
    <lineage>
        <taxon>Eukaryota</taxon>
        <taxon>Metazoa</taxon>
        <taxon>Spiralia</taxon>
        <taxon>Lophotrochozoa</taxon>
        <taxon>Mollusca</taxon>
        <taxon>Cephalopoda</taxon>
        <taxon>Coleoidea</taxon>
        <taxon>Octopodiformes</taxon>
        <taxon>Octopoda</taxon>
        <taxon>Incirrata</taxon>
        <taxon>Octopodidae</taxon>
        <taxon>Octopus</taxon>
    </lineage>
</organism>
<dbReference type="EMBL" id="KQ417609">
    <property type="protein sequence ID" value="KOF91149.1"/>
    <property type="molecule type" value="Genomic_DNA"/>
</dbReference>